<feature type="domain" description="N-acetyltransferase" evidence="3">
    <location>
        <begin position="1"/>
        <end position="149"/>
    </location>
</feature>
<evidence type="ECO:0000256" key="2">
    <source>
        <dbReference type="ARBA" id="ARBA00023315"/>
    </source>
</evidence>
<dbReference type="InterPro" id="IPR016181">
    <property type="entry name" value="Acyl_CoA_acyltransferase"/>
</dbReference>
<dbReference type="PANTHER" id="PTHR43877:SF2">
    <property type="entry name" value="AMINOALKYLPHOSPHONATE N-ACETYLTRANSFERASE-RELATED"/>
    <property type="match status" value="1"/>
</dbReference>
<dbReference type="InterPro" id="IPR050832">
    <property type="entry name" value="Bact_Acetyltransf"/>
</dbReference>
<accession>A0A937FCT2</accession>
<organism evidence="4 5">
    <name type="scientific">Clostridium paridis</name>
    <dbReference type="NCBI Taxonomy" id="2803863"/>
    <lineage>
        <taxon>Bacteria</taxon>
        <taxon>Bacillati</taxon>
        <taxon>Bacillota</taxon>
        <taxon>Clostridia</taxon>
        <taxon>Eubacteriales</taxon>
        <taxon>Clostridiaceae</taxon>
        <taxon>Clostridium</taxon>
    </lineage>
</organism>
<name>A0A937FCT2_9CLOT</name>
<evidence type="ECO:0000256" key="1">
    <source>
        <dbReference type="ARBA" id="ARBA00022679"/>
    </source>
</evidence>
<dbReference type="EMBL" id="JAESWA010000017">
    <property type="protein sequence ID" value="MBL4930799.1"/>
    <property type="molecule type" value="Genomic_DNA"/>
</dbReference>
<dbReference type="PANTHER" id="PTHR43877">
    <property type="entry name" value="AMINOALKYLPHOSPHONATE N-ACETYLTRANSFERASE-RELATED-RELATED"/>
    <property type="match status" value="1"/>
</dbReference>
<evidence type="ECO:0000313" key="4">
    <source>
        <dbReference type="EMBL" id="MBL4930799.1"/>
    </source>
</evidence>
<comment type="caution">
    <text evidence="4">The sequence shown here is derived from an EMBL/GenBank/DDBJ whole genome shotgun (WGS) entry which is preliminary data.</text>
</comment>
<evidence type="ECO:0000313" key="5">
    <source>
        <dbReference type="Proteomes" id="UP000623681"/>
    </source>
</evidence>
<keyword evidence="5" id="KW-1185">Reference proteome</keyword>
<proteinExistence type="predicted"/>
<dbReference type="Gene3D" id="3.40.630.30">
    <property type="match status" value="1"/>
</dbReference>
<dbReference type="SUPFAM" id="SSF55729">
    <property type="entry name" value="Acyl-CoA N-acyltransferases (Nat)"/>
    <property type="match status" value="1"/>
</dbReference>
<dbReference type="InterPro" id="IPR000182">
    <property type="entry name" value="GNAT_dom"/>
</dbReference>
<keyword evidence="2" id="KW-0012">Acyltransferase</keyword>
<dbReference type="Pfam" id="PF00583">
    <property type="entry name" value="Acetyltransf_1"/>
    <property type="match status" value="1"/>
</dbReference>
<dbReference type="CDD" id="cd04301">
    <property type="entry name" value="NAT_SF"/>
    <property type="match status" value="1"/>
</dbReference>
<evidence type="ECO:0000259" key="3">
    <source>
        <dbReference type="PROSITE" id="PS51186"/>
    </source>
</evidence>
<gene>
    <name evidence="4" type="ORF">JK634_03205</name>
</gene>
<protein>
    <submittedName>
        <fullName evidence="4">GNAT family N-acetyltransferase</fullName>
    </submittedName>
</protein>
<reference evidence="4" key="1">
    <citation type="submission" date="2021-01" db="EMBL/GenBank/DDBJ databases">
        <title>Genome public.</title>
        <authorList>
            <person name="Liu C."/>
            <person name="Sun Q."/>
        </authorList>
    </citation>
    <scope>NUCLEOTIDE SEQUENCE</scope>
    <source>
        <strain evidence="4">YIM B02565</strain>
    </source>
</reference>
<dbReference type="RefSeq" id="WP_202766183.1">
    <property type="nucleotide sequence ID" value="NZ_JAESWA010000017.1"/>
</dbReference>
<dbReference type="AlphaFoldDB" id="A0A937FCT2"/>
<dbReference type="PROSITE" id="PS51186">
    <property type="entry name" value="GNAT"/>
    <property type="match status" value="1"/>
</dbReference>
<sequence length="150" mass="16889">MKIIKKSPKDVDAIMLMDELSKSLENITGASGKNSFDPNDVLVPRSLFVIAYDDSGQAIGCGAFRPITEYTAEVKRMFAKVKDIGIGTIILKHLETEARNIGYNSLLLETRVINKAAVNFYRKNNYIQIENYGKYANNPEAICFQKNLYK</sequence>
<dbReference type="GO" id="GO:0016747">
    <property type="term" value="F:acyltransferase activity, transferring groups other than amino-acyl groups"/>
    <property type="evidence" value="ECO:0007669"/>
    <property type="project" value="InterPro"/>
</dbReference>
<keyword evidence="1" id="KW-0808">Transferase</keyword>
<dbReference type="Proteomes" id="UP000623681">
    <property type="component" value="Unassembled WGS sequence"/>
</dbReference>